<comment type="caution">
    <text evidence="4">The sequence shown here is derived from an EMBL/GenBank/DDBJ whole genome shotgun (WGS) entry which is preliminary data.</text>
</comment>
<keyword evidence="2" id="KW-1133">Transmembrane helix</keyword>
<feature type="compositionally biased region" description="Basic and acidic residues" evidence="1">
    <location>
        <begin position="124"/>
        <end position="137"/>
    </location>
</feature>
<dbReference type="InterPro" id="IPR011335">
    <property type="entry name" value="Restrct_endonuc-II-like"/>
</dbReference>
<dbReference type="GO" id="GO:0003677">
    <property type="term" value="F:DNA binding"/>
    <property type="evidence" value="ECO:0007669"/>
    <property type="project" value="InterPro"/>
</dbReference>
<dbReference type="GO" id="GO:0009307">
    <property type="term" value="P:DNA restriction-modification system"/>
    <property type="evidence" value="ECO:0007669"/>
    <property type="project" value="InterPro"/>
</dbReference>
<protein>
    <submittedName>
        <fullName evidence="4">Restriction endonuclease</fullName>
    </submittedName>
</protein>
<evidence type="ECO:0000259" key="3">
    <source>
        <dbReference type="Pfam" id="PF04471"/>
    </source>
</evidence>
<feature type="compositionally biased region" description="Polar residues" evidence="1">
    <location>
        <begin position="138"/>
        <end position="161"/>
    </location>
</feature>
<proteinExistence type="predicted"/>
<feature type="compositionally biased region" description="Basic and acidic residues" evidence="1">
    <location>
        <begin position="208"/>
        <end position="218"/>
    </location>
</feature>
<feature type="region of interest" description="Disordered" evidence="1">
    <location>
        <begin position="124"/>
        <end position="241"/>
    </location>
</feature>
<keyword evidence="2" id="KW-0472">Membrane</keyword>
<keyword evidence="4" id="KW-0540">Nuclease</keyword>
<organism evidence="4 5">
    <name type="scientific">Methanobrevibacter curvatus</name>
    <dbReference type="NCBI Taxonomy" id="49547"/>
    <lineage>
        <taxon>Archaea</taxon>
        <taxon>Methanobacteriati</taxon>
        <taxon>Methanobacteriota</taxon>
        <taxon>Methanomada group</taxon>
        <taxon>Methanobacteria</taxon>
        <taxon>Methanobacteriales</taxon>
        <taxon>Methanobacteriaceae</taxon>
        <taxon>Methanobrevibacter</taxon>
    </lineage>
</organism>
<feature type="transmembrane region" description="Helical" evidence="2">
    <location>
        <begin position="260"/>
        <end position="277"/>
    </location>
</feature>
<keyword evidence="5" id="KW-1185">Reference proteome</keyword>
<dbReference type="AlphaFoldDB" id="A0A166AA46"/>
<dbReference type="Proteomes" id="UP000077245">
    <property type="component" value="Unassembled WGS sequence"/>
</dbReference>
<feature type="domain" description="Restriction endonuclease type IV Mrr" evidence="3">
    <location>
        <begin position="1"/>
        <end position="111"/>
    </location>
</feature>
<evidence type="ECO:0000313" key="4">
    <source>
        <dbReference type="EMBL" id="KZX11773.1"/>
    </source>
</evidence>
<evidence type="ECO:0000256" key="2">
    <source>
        <dbReference type="SAM" id="Phobius"/>
    </source>
</evidence>
<dbReference type="Pfam" id="PF04471">
    <property type="entry name" value="Mrr_cat"/>
    <property type="match status" value="1"/>
</dbReference>
<dbReference type="PATRIC" id="fig|49547.3.peg.1366"/>
<name>A0A166AA46_9EURY</name>
<gene>
    <name evidence="4" type="ORF">MBCUR_12710</name>
</gene>
<dbReference type="GO" id="GO:0004519">
    <property type="term" value="F:endonuclease activity"/>
    <property type="evidence" value="ECO:0007669"/>
    <property type="project" value="UniProtKB-KW"/>
</dbReference>
<reference evidence="4 5" key="1">
    <citation type="submission" date="2016-04" db="EMBL/GenBank/DDBJ databases">
        <title>Genome sequence of Methanobrevibacter curvatus DSM 11111.</title>
        <authorList>
            <person name="Poehlein A."/>
            <person name="Seedorf H."/>
            <person name="Daniel R."/>
        </authorList>
    </citation>
    <scope>NUCLEOTIDE SEQUENCE [LARGE SCALE GENOMIC DNA]</scope>
    <source>
        <strain evidence="4 5">DSM 11111</strain>
    </source>
</reference>
<dbReference type="RefSeq" id="WP_067091715.1">
    <property type="nucleotide sequence ID" value="NZ_LWMV01000180.1"/>
</dbReference>
<accession>A0A166AA46</accession>
<sequence>MKKPQLVNFIATLMKTNKFKVYKDFKTSNGIIDIYGVLPSILADFDVAVSVKNYNQDYEVGINQLKEVERVSQNLTSKIVIVTSSVFSKPAISYASSKNIKLIDREELVVLIRKYKQFKLKNEKNNLNEKNQPDKEISTNNPDNSQLIYPKSEINSNSLDDSFNKNNENYRKSNNENINKNRLSDQFLNKKNKTDRKPTNSSKYSKNIFRDNNRDLKNKKSNSQRLPVKSNPFSNKKDLKKDKKPIPWGNIIKTLLNNHIILILLVVGISFGVSFILESKHMISKPMSGLIKIFLSLLLSLGFSFIFNKKNSDPVLKSVIVFFTSLALLIALIILL</sequence>
<evidence type="ECO:0000256" key="1">
    <source>
        <dbReference type="SAM" id="MobiDB-lite"/>
    </source>
</evidence>
<evidence type="ECO:0000313" key="5">
    <source>
        <dbReference type="Proteomes" id="UP000077245"/>
    </source>
</evidence>
<dbReference type="OrthoDB" id="82545at2157"/>
<keyword evidence="4" id="KW-0255">Endonuclease</keyword>
<dbReference type="SUPFAM" id="SSF52980">
    <property type="entry name" value="Restriction endonuclease-like"/>
    <property type="match status" value="1"/>
</dbReference>
<feature type="transmembrane region" description="Helical" evidence="2">
    <location>
        <begin position="319"/>
        <end position="335"/>
    </location>
</feature>
<keyword evidence="4" id="KW-0378">Hydrolase</keyword>
<dbReference type="Gene3D" id="3.40.1350.10">
    <property type="match status" value="1"/>
</dbReference>
<dbReference type="EMBL" id="LWMV01000180">
    <property type="protein sequence ID" value="KZX11773.1"/>
    <property type="molecule type" value="Genomic_DNA"/>
</dbReference>
<keyword evidence="2" id="KW-0812">Transmembrane</keyword>
<dbReference type="InterPro" id="IPR007560">
    <property type="entry name" value="Restrct_endonuc_IV_Mrr"/>
</dbReference>
<feature type="transmembrane region" description="Helical" evidence="2">
    <location>
        <begin position="289"/>
        <end position="307"/>
    </location>
</feature>
<dbReference type="InterPro" id="IPR011856">
    <property type="entry name" value="tRNA_endonuc-like_dom_sf"/>
</dbReference>